<dbReference type="OrthoDB" id="5506618at2"/>
<dbReference type="Proteomes" id="UP000067626">
    <property type="component" value="Chromosome"/>
</dbReference>
<evidence type="ECO:0008006" key="3">
    <source>
        <dbReference type="Google" id="ProtNLM"/>
    </source>
</evidence>
<dbReference type="SUPFAM" id="SSF53901">
    <property type="entry name" value="Thiolase-like"/>
    <property type="match status" value="1"/>
</dbReference>
<reference evidence="1 2" key="1">
    <citation type="submission" date="2015-07" db="EMBL/GenBank/DDBJ databases">
        <title>Genome analysis of myxobacterium Chondromyces crocatus Cm c5 reveals a high potential for natural compound synthesis and the genetic basis for the loss of fruiting body formation.</title>
        <authorList>
            <person name="Zaburannyi N."/>
            <person name="Bunk B."/>
            <person name="Maier J."/>
            <person name="Overmann J."/>
            <person name="Mueller R."/>
        </authorList>
    </citation>
    <scope>NUCLEOTIDE SEQUENCE [LARGE SCALE GENOMIC DNA]</scope>
    <source>
        <strain evidence="1 2">Cm c5</strain>
    </source>
</reference>
<organism evidence="1 2">
    <name type="scientific">Chondromyces crocatus</name>
    <dbReference type="NCBI Taxonomy" id="52"/>
    <lineage>
        <taxon>Bacteria</taxon>
        <taxon>Pseudomonadati</taxon>
        <taxon>Myxococcota</taxon>
        <taxon>Polyangia</taxon>
        <taxon>Polyangiales</taxon>
        <taxon>Polyangiaceae</taxon>
        <taxon>Chondromyces</taxon>
    </lineage>
</organism>
<dbReference type="InterPro" id="IPR016039">
    <property type="entry name" value="Thiolase-like"/>
</dbReference>
<dbReference type="KEGG" id="ccro:CMC5_048920"/>
<sequence>MRPVPIVGIGLVSPVGLRPAEHAFFVRAETGAAAPGEIADAAGERIDVAYCPWIPAGVPLAERLVALAGQALDDALASWRVAGAGAPPQLLVCTAAPREGLSDEDRLVVERALAARVASGEAVRRTGAAGFFLALAEAEALLAREPERAVVVVAVDSLASVEALAAFRAVAESPWDAHLPRPSEAAAVVVLASPQEAARRGVRPFAELRFASVASGASNDDNDAVIDGGAMSSLLERVAPLGPLGAVFGPHEVAGVRQREWALATARCVRAIAPEAALLCLESDAGWLGAAAGAAHLVFGLAVARSDALPEGLGPSAAAPIGAWAISADGTRGLCVVTLLEAAPGDPALVGPEPAPRRATRDRPVPLLPVERRDAMDRRDAAAQIEAFHGDVVAGCLERLGMLLRHRRAFALAERPEIDARLLAQLDAIAEASARPGGIALQAEEDGEDDPWMLAAGALALAACEGPTFAEELIALLASQEGGEDVLAPVADALVIAPYREPADVFSRLTVHASPFARAIGVEVASRLGLLVPVALSRALDDTEPQVLAAALRALARGPRDDTAIPRARALLRASEPALVWEAARLLSLWGLSDVYEDIRQGGGLARALGPRALDILVLRGSPADLAAAQAIVRRAPPDEDLLDAVARLGSPGSWAWLLHYLDDPELDEAAAAALVTLFGPAVPEDDRLDAARWRDALPRLGLDVGGRYRGGQLWSLRAVASECASEGLSAAAIALRLDELGAHMGVPVVVNLAAFGAGPRAALAALPAAIR</sequence>
<gene>
    <name evidence="1" type="ORF">CMC5_048920</name>
</gene>
<accession>A0A0K1EIP7</accession>
<evidence type="ECO:0000313" key="1">
    <source>
        <dbReference type="EMBL" id="AKT40736.1"/>
    </source>
</evidence>
<proteinExistence type="predicted"/>
<evidence type="ECO:0000313" key="2">
    <source>
        <dbReference type="Proteomes" id="UP000067626"/>
    </source>
</evidence>
<dbReference type="STRING" id="52.CMC5_048920"/>
<protein>
    <recommendedName>
        <fullName evidence="3">3-oxoacyl-ACP synthase</fullName>
    </recommendedName>
</protein>
<dbReference type="AlphaFoldDB" id="A0A0K1EIP7"/>
<dbReference type="RefSeq" id="WP_050432628.1">
    <property type="nucleotide sequence ID" value="NZ_CP012159.1"/>
</dbReference>
<keyword evidence="2" id="KW-1185">Reference proteome</keyword>
<dbReference type="EMBL" id="CP012159">
    <property type="protein sequence ID" value="AKT40736.1"/>
    <property type="molecule type" value="Genomic_DNA"/>
</dbReference>
<name>A0A0K1EIP7_CHOCO</name>
<dbReference type="GO" id="GO:0016746">
    <property type="term" value="F:acyltransferase activity"/>
    <property type="evidence" value="ECO:0007669"/>
    <property type="project" value="InterPro"/>
</dbReference>